<dbReference type="GO" id="GO:0008270">
    <property type="term" value="F:zinc ion binding"/>
    <property type="evidence" value="ECO:0007669"/>
    <property type="project" value="InterPro"/>
</dbReference>
<dbReference type="InterPro" id="IPR036864">
    <property type="entry name" value="Zn2-C6_fun-type_DNA-bd_sf"/>
</dbReference>
<dbReference type="SMART" id="SM00066">
    <property type="entry name" value="GAL4"/>
    <property type="match status" value="1"/>
</dbReference>
<protein>
    <recommendedName>
        <fullName evidence="7">Zn(2)-C6 fungal-type domain-containing protein</fullName>
    </recommendedName>
</protein>
<dbReference type="PROSITE" id="PS50048">
    <property type="entry name" value="ZN2_CY6_FUNGAL_2"/>
    <property type="match status" value="1"/>
</dbReference>
<dbReference type="Gene3D" id="4.10.240.10">
    <property type="entry name" value="Zn(2)-C6 fungal-type DNA-binding domain"/>
    <property type="match status" value="1"/>
</dbReference>
<dbReference type="GO" id="GO:0006351">
    <property type="term" value="P:DNA-templated transcription"/>
    <property type="evidence" value="ECO:0007669"/>
    <property type="project" value="InterPro"/>
</dbReference>
<dbReference type="InParanoid" id="A0A1Y2B8W5"/>
<comment type="caution">
    <text evidence="8">The sequence shown here is derived from an EMBL/GenBank/DDBJ whole genome shotgun (WGS) entry which is preliminary data.</text>
</comment>
<dbReference type="InterPro" id="IPR001138">
    <property type="entry name" value="Zn2Cys6_DnaBD"/>
</dbReference>
<keyword evidence="9" id="KW-1185">Reference proteome</keyword>
<dbReference type="AlphaFoldDB" id="A0A1Y2B8W5"/>
<feature type="compositionally biased region" description="Polar residues" evidence="6">
    <location>
        <begin position="137"/>
        <end position="150"/>
    </location>
</feature>
<reference evidence="8 9" key="1">
    <citation type="submission" date="2016-07" db="EMBL/GenBank/DDBJ databases">
        <title>Pervasive Adenine N6-methylation of Active Genes in Fungi.</title>
        <authorList>
            <consortium name="DOE Joint Genome Institute"/>
            <person name="Mondo S.J."/>
            <person name="Dannebaum R.O."/>
            <person name="Kuo R.C."/>
            <person name="Labutti K."/>
            <person name="Haridas S."/>
            <person name="Kuo A."/>
            <person name="Salamov A."/>
            <person name="Ahrendt S.R."/>
            <person name="Lipzen A."/>
            <person name="Sullivan W."/>
            <person name="Andreopoulos W.B."/>
            <person name="Clum A."/>
            <person name="Lindquist E."/>
            <person name="Daum C."/>
            <person name="Ramamoorthy G.K."/>
            <person name="Gryganskyi A."/>
            <person name="Culley D."/>
            <person name="Magnuson J.K."/>
            <person name="James T.Y."/>
            <person name="O'Malley M.A."/>
            <person name="Stajich J.E."/>
            <person name="Spatafora J.W."/>
            <person name="Visel A."/>
            <person name="Grigoriev I.V."/>
        </authorList>
    </citation>
    <scope>NUCLEOTIDE SEQUENCE [LARGE SCALE GENOMIC DNA]</scope>
    <source>
        <strain evidence="8 9">68-887.2</strain>
    </source>
</reference>
<dbReference type="GO" id="GO:0003677">
    <property type="term" value="F:DNA binding"/>
    <property type="evidence" value="ECO:0007669"/>
    <property type="project" value="InterPro"/>
</dbReference>
<dbReference type="PANTHER" id="PTHR47338">
    <property type="entry name" value="ZN(II)2CYS6 TRANSCRIPTION FACTOR (EUROFUNG)-RELATED"/>
    <property type="match status" value="1"/>
</dbReference>
<evidence type="ECO:0000256" key="1">
    <source>
        <dbReference type="ARBA" id="ARBA00004123"/>
    </source>
</evidence>
<dbReference type="Pfam" id="PF00172">
    <property type="entry name" value="Zn_clus"/>
    <property type="match status" value="1"/>
</dbReference>
<evidence type="ECO:0000256" key="6">
    <source>
        <dbReference type="SAM" id="MobiDB-lite"/>
    </source>
</evidence>
<dbReference type="CDD" id="cd00067">
    <property type="entry name" value="GAL4"/>
    <property type="match status" value="1"/>
</dbReference>
<dbReference type="GO" id="GO:0005634">
    <property type="term" value="C:nucleus"/>
    <property type="evidence" value="ECO:0007669"/>
    <property type="project" value="UniProtKB-SubCell"/>
</dbReference>
<dbReference type="PANTHER" id="PTHR47338:SF29">
    <property type="entry name" value="ZN(2)-C6 FUNGAL-TYPE DOMAIN-CONTAINING PROTEIN"/>
    <property type="match status" value="1"/>
</dbReference>
<evidence type="ECO:0000256" key="5">
    <source>
        <dbReference type="ARBA" id="ARBA00023242"/>
    </source>
</evidence>
<evidence type="ECO:0000256" key="4">
    <source>
        <dbReference type="ARBA" id="ARBA00023163"/>
    </source>
</evidence>
<dbReference type="OrthoDB" id="5600212at2759"/>
<feature type="compositionally biased region" description="Gly residues" evidence="6">
    <location>
        <begin position="925"/>
        <end position="938"/>
    </location>
</feature>
<dbReference type="EMBL" id="MCFC01000016">
    <property type="protein sequence ID" value="ORY31272.1"/>
    <property type="molecule type" value="Genomic_DNA"/>
</dbReference>
<comment type="subcellular location">
    <subcellularLocation>
        <location evidence="1">Nucleus</location>
    </subcellularLocation>
</comment>
<evidence type="ECO:0000313" key="9">
    <source>
        <dbReference type="Proteomes" id="UP000193986"/>
    </source>
</evidence>
<keyword evidence="3" id="KW-0805">Transcription regulation</keyword>
<dbReference type="Proteomes" id="UP000193986">
    <property type="component" value="Unassembled WGS sequence"/>
</dbReference>
<dbReference type="Pfam" id="PF04082">
    <property type="entry name" value="Fungal_trans"/>
    <property type="match status" value="1"/>
</dbReference>
<evidence type="ECO:0000256" key="3">
    <source>
        <dbReference type="ARBA" id="ARBA00023015"/>
    </source>
</evidence>
<feature type="region of interest" description="Disordered" evidence="6">
    <location>
        <begin position="120"/>
        <end position="176"/>
    </location>
</feature>
<feature type="region of interest" description="Disordered" evidence="6">
    <location>
        <begin position="74"/>
        <end position="102"/>
    </location>
</feature>
<feature type="compositionally biased region" description="Low complexity" evidence="6">
    <location>
        <begin position="121"/>
        <end position="136"/>
    </location>
</feature>
<accession>A0A1Y2B8W5</accession>
<name>A0A1Y2B8W5_9TREE</name>
<evidence type="ECO:0000313" key="8">
    <source>
        <dbReference type="EMBL" id="ORY31272.1"/>
    </source>
</evidence>
<keyword evidence="5" id="KW-0539">Nucleus</keyword>
<evidence type="ECO:0000256" key="2">
    <source>
        <dbReference type="ARBA" id="ARBA00022723"/>
    </source>
</evidence>
<keyword evidence="4" id="KW-0804">Transcription</keyword>
<gene>
    <name evidence="8" type="ORF">BCR39DRAFT_558301</name>
</gene>
<dbReference type="GO" id="GO:0000981">
    <property type="term" value="F:DNA-binding transcription factor activity, RNA polymerase II-specific"/>
    <property type="evidence" value="ECO:0007669"/>
    <property type="project" value="InterPro"/>
</dbReference>
<feature type="region of interest" description="Disordered" evidence="6">
    <location>
        <begin position="918"/>
        <end position="938"/>
    </location>
</feature>
<feature type="domain" description="Zn(2)-C6 fungal-type" evidence="7">
    <location>
        <begin position="28"/>
        <end position="74"/>
    </location>
</feature>
<dbReference type="CDD" id="cd12148">
    <property type="entry name" value="fungal_TF_MHR"/>
    <property type="match status" value="1"/>
</dbReference>
<dbReference type="STRING" id="71784.A0A1Y2B8W5"/>
<proteinExistence type="predicted"/>
<keyword evidence="2" id="KW-0479">Metal-binding</keyword>
<dbReference type="InterPro" id="IPR007219">
    <property type="entry name" value="XnlR_reg_dom"/>
</dbReference>
<evidence type="ECO:0000259" key="7">
    <source>
        <dbReference type="PROSITE" id="PS50048"/>
    </source>
</evidence>
<dbReference type="SUPFAM" id="SSF57701">
    <property type="entry name" value="Zn2/Cys6 DNA-binding domain"/>
    <property type="match status" value="1"/>
</dbReference>
<dbReference type="InterPro" id="IPR050815">
    <property type="entry name" value="TF_fung"/>
</dbReference>
<sequence>MSSQTETEPRKPPRKINRVLPQLKRNAACVPCRRRRIKCDAGKPHCSSCMRSFNFLARSNPDEKRDAKGVQCYYEDGSDDESSPLEEPAKKRKEPIVDDENPAIAVQRLEAEVAQLREALSHVTSSSNASTSPSDSRPLTTATTADSNIFPSRHYDRTQQSIPSGTKDSKDGLLSKAFDTSNHSLNAANGHNSSVSTKPAYTSVKLPGEFQNTAQPSAPLPSVENMDAEAGRVGGPFLDVFWPGWPPRLPTPALLDHLVYTFFSMVPSVPRLLHQTSFKARLALPPTHPDFPHPALLHAICCVTARYSAAVKVESVQESVERIDKSTSVPPGGPGRRTVEEEIAAEQCFAERNAKYASLEMRYDNPTGRRMFEILQAQVILGLFHQQTGRWLDGWLVVGQTVRSAIPLGLMNDEDPDDFHIPRLRTAVLPPPRADWEREERRLLIYYILANDASFSVSAAWPGSMMFDELTAKLPAAKADYDRGLDITENPQTYHSPDLFTNHPVSCSMIMLTKGMILLGRVSKLTRKLRLLPPAERVVAKQWPEAHKVDRDIQDLITTWPMHLRDPMYPLAGSHNRIDADLVCAHLVSRVAAIHLHEPFADLGDPQCPHSSRLLAESRAVLRIVYALVNSNTDVSFQMIPISSLWVFTAARTMLLFYHRALEQKDHQTAAPMLAEIEVFQMLFASMGSRFVMGAIHCGMIDRIVKHIHNEFGFPMTGWRWTPADWVQEGVDRVNDGVACPSQVGVDINLPTELEPKAPTQDLPLMSKNHPDGMAWGSQGTSNWKYRDIADQQRGYLGRSQHAPPQVQIPIQVQPQQPRPPQLQQQPRLPPLVSPHVPPHVPLSTAIPRSTKPSSYPPLPPLMNPISSGGMDFGALSMGNHGIGLGRDDISGGLEWLDWGNLGLSAANGSGASVSAVPLEEWNGNGNGHYGQGQRTGH</sequence>
<organism evidence="8 9">
    <name type="scientific">Naematelia encephala</name>
    <dbReference type="NCBI Taxonomy" id="71784"/>
    <lineage>
        <taxon>Eukaryota</taxon>
        <taxon>Fungi</taxon>
        <taxon>Dikarya</taxon>
        <taxon>Basidiomycota</taxon>
        <taxon>Agaricomycotina</taxon>
        <taxon>Tremellomycetes</taxon>
        <taxon>Tremellales</taxon>
        <taxon>Naemateliaceae</taxon>
        <taxon>Naematelia</taxon>
    </lineage>
</organism>